<evidence type="ECO:0000256" key="1">
    <source>
        <dbReference type="SAM" id="Phobius"/>
    </source>
</evidence>
<protein>
    <submittedName>
        <fullName evidence="2">Uncharacterized protein</fullName>
    </submittedName>
</protein>
<proteinExistence type="predicted"/>
<dbReference type="OrthoDB" id="77333at2157"/>
<keyword evidence="1" id="KW-0812">Transmembrane</keyword>
<reference evidence="3" key="1">
    <citation type="submission" date="2016-10" db="EMBL/GenBank/DDBJ databases">
        <authorList>
            <person name="Varghese N."/>
        </authorList>
    </citation>
    <scope>NUCLEOTIDE SEQUENCE [LARGE SCALE GENOMIC DNA]</scope>
    <source>
        <strain evidence="3">DSM 16632</strain>
    </source>
</reference>
<organism evidence="2 3">
    <name type="scientific">Methanobrevibacter olleyae</name>
    <dbReference type="NCBI Taxonomy" id="294671"/>
    <lineage>
        <taxon>Archaea</taxon>
        <taxon>Methanobacteriati</taxon>
        <taxon>Methanobacteriota</taxon>
        <taxon>Methanomada group</taxon>
        <taxon>Methanobacteria</taxon>
        <taxon>Methanobacteriales</taxon>
        <taxon>Methanobacteriaceae</taxon>
        <taxon>Methanobrevibacter</taxon>
    </lineage>
</organism>
<dbReference type="EMBL" id="FOTL01000009">
    <property type="protein sequence ID" value="SFL39365.1"/>
    <property type="molecule type" value="Genomic_DNA"/>
</dbReference>
<name>A0A1I4HB31_METOL</name>
<sequence>MDSRGIINIEFLFSTLIIILLLSINLPILEENLNSSIEIDENSQGRSLLNHISNSINAVNSKEYGFNKKVRLPNSINGNYYSILINNNEVILEFNNKKGKSDINPIRLVDNDNQTINSVQLYNGRSYLIKKTLVNNNETHTINQSSIQIRQISE</sequence>
<keyword evidence="1" id="KW-0472">Membrane</keyword>
<keyword evidence="1" id="KW-1133">Transmembrane helix</keyword>
<evidence type="ECO:0000313" key="3">
    <source>
        <dbReference type="Proteomes" id="UP000183442"/>
    </source>
</evidence>
<feature type="transmembrane region" description="Helical" evidence="1">
    <location>
        <begin position="6"/>
        <end position="29"/>
    </location>
</feature>
<dbReference type="RefSeq" id="WP_143743949.1">
    <property type="nucleotide sequence ID" value="NZ_FOTL01000009.1"/>
</dbReference>
<dbReference type="Proteomes" id="UP000183442">
    <property type="component" value="Unassembled WGS sequence"/>
</dbReference>
<evidence type="ECO:0000313" key="2">
    <source>
        <dbReference type="EMBL" id="SFL39365.1"/>
    </source>
</evidence>
<accession>A0A1I4HB31</accession>
<dbReference type="AlphaFoldDB" id="A0A1I4HB31"/>
<gene>
    <name evidence="2" type="ORF">SAMN02910297_00759</name>
</gene>